<keyword evidence="1" id="KW-1133">Transmembrane helix</keyword>
<dbReference type="AlphaFoldDB" id="A0A9P1IL56"/>
<feature type="transmembrane region" description="Helical" evidence="1">
    <location>
        <begin position="245"/>
        <end position="268"/>
    </location>
</feature>
<protein>
    <recommendedName>
        <fullName evidence="3">Domain of unknown function DX domain-containing protein</fullName>
    </recommendedName>
</protein>
<accession>A0A9P1IL56</accession>
<feature type="signal peptide" evidence="2">
    <location>
        <begin position="1"/>
        <end position="20"/>
    </location>
</feature>
<evidence type="ECO:0000259" key="3">
    <source>
        <dbReference type="Pfam" id="PF01666"/>
    </source>
</evidence>
<feature type="chain" id="PRO_5040126087" description="Domain of unknown function DX domain-containing protein" evidence="2">
    <location>
        <begin position="21"/>
        <end position="298"/>
    </location>
</feature>
<sequence>MSILFTIIFFSSIFLTEIHCLQSTSVAPPTGPPIICTAKLDGTCVGGCDITPQKKCSKISDCYEGNSYSGNFTSFFLNNYCDLKNGVCCKAVQESFAETCRHQDFPSNPVLAMQEDVCNIDASPNCTNKFGNPGACLKFRNTFHHCCPNFNSTMETPDFQTNMECDVSTPLPDRDVYLNVYCRNGHIYVAGSKTTEKNEGMTLKPCKINSDCSSGKYCMRTVANSTAQCHRVTSQKTPAAADDSGAVTTIVLIVLAVVGCIIAVAAILICKLAMWLLGVAFGLFILIIAIIIILYFCL</sequence>
<dbReference type="Pfam" id="PF01666">
    <property type="entry name" value="DX"/>
    <property type="match status" value="1"/>
</dbReference>
<dbReference type="PANTHER" id="PTHR36157:SF2">
    <property type="entry name" value="DOMAIN OF UNKNOWN FUNCTION DX DOMAIN-CONTAINING PROTEIN"/>
    <property type="match status" value="1"/>
</dbReference>
<proteinExistence type="predicted"/>
<gene>
    <name evidence="4" type="ORF">CAMP_LOCUS9713</name>
</gene>
<dbReference type="PANTHER" id="PTHR36157">
    <property type="entry name" value="PROTEIN CBG12671-RELATED"/>
    <property type="match status" value="1"/>
</dbReference>
<keyword evidence="1" id="KW-0812">Transmembrane</keyword>
<evidence type="ECO:0000313" key="5">
    <source>
        <dbReference type="Proteomes" id="UP001152747"/>
    </source>
</evidence>
<reference evidence="4" key="1">
    <citation type="submission" date="2022-11" db="EMBL/GenBank/DDBJ databases">
        <authorList>
            <person name="Kikuchi T."/>
        </authorList>
    </citation>
    <scope>NUCLEOTIDE SEQUENCE</scope>
    <source>
        <strain evidence="4">PS1010</strain>
    </source>
</reference>
<keyword evidence="1" id="KW-0472">Membrane</keyword>
<feature type="transmembrane region" description="Helical" evidence="1">
    <location>
        <begin position="275"/>
        <end position="296"/>
    </location>
</feature>
<dbReference type="EMBL" id="CANHGI010000004">
    <property type="protein sequence ID" value="CAI5447076.1"/>
    <property type="molecule type" value="Genomic_DNA"/>
</dbReference>
<dbReference type="InterPro" id="IPR002593">
    <property type="entry name" value="DX"/>
</dbReference>
<keyword evidence="2" id="KW-0732">Signal</keyword>
<organism evidence="4 5">
    <name type="scientific">Caenorhabditis angaria</name>
    <dbReference type="NCBI Taxonomy" id="860376"/>
    <lineage>
        <taxon>Eukaryota</taxon>
        <taxon>Metazoa</taxon>
        <taxon>Ecdysozoa</taxon>
        <taxon>Nematoda</taxon>
        <taxon>Chromadorea</taxon>
        <taxon>Rhabditida</taxon>
        <taxon>Rhabditina</taxon>
        <taxon>Rhabditomorpha</taxon>
        <taxon>Rhabditoidea</taxon>
        <taxon>Rhabditidae</taxon>
        <taxon>Peloderinae</taxon>
        <taxon>Caenorhabditis</taxon>
    </lineage>
</organism>
<evidence type="ECO:0000256" key="1">
    <source>
        <dbReference type="SAM" id="Phobius"/>
    </source>
</evidence>
<keyword evidence="5" id="KW-1185">Reference proteome</keyword>
<evidence type="ECO:0000256" key="2">
    <source>
        <dbReference type="SAM" id="SignalP"/>
    </source>
</evidence>
<name>A0A9P1IL56_9PELO</name>
<comment type="caution">
    <text evidence="4">The sequence shown here is derived from an EMBL/GenBank/DDBJ whole genome shotgun (WGS) entry which is preliminary data.</text>
</comment>
<feature type="domain" description="Domain of unknown function DX" evidence="3">
    <location>
        <begin position="159"/>
        <end position="229"/>
    </location>
</feature>
<dbReference type="Proteomes" id="UP001152747">
    <property type="component" value="Unassembled WGS sequence"/>
</dbReference>
<evidence type="ECO:0000313" key="4">
    <source>
        <dbReference type="EMBL" id="CAI5447076.1"/>
    </source>
</evidence>